<sequence>MAEALRVILLVALAAAALTTAALVLAWWMEPVRRMRRALLKSLGVIPEAEALSPAEGRAAGLDFDGAQIAVLWNRGASGLVYAFEEIDGGEIIVDGHVVARVRRGETRKSLDILAPDAEQVVLRLMFGDARHPEFELALWDATLPVQTSSPGEALRLGRRWLSHLEALLKG</sequence>
<keyword evidence="2" id="KW-1185">Reference proteome</keyword>
<name>A0A7W8HYY0_9CAUL</name>
<dbReference type="RefSeq" id="WP_183254943.1">
    <property type="nucleotide sequence ID" value="NZ_BAAAFF010000001.1"/>
</dbReference>
<reference evidence="1 2" key="1">
    <citation type="submission" date="2020-08" db="EMBL/GenBank/DDBJ databases">
        <title>Genomic Encyclopedia of Type Strains, Phase IV (KMG-IV): sequencing the most valuable type-strain genomes for metagenomic binning, comparative biology and taxonomic classification.</title>
        <authorList>
            <person name="Goeker M."/>
        </authorList>
    </citation>
    <scope>NUCLEOTIDE SEQUENCE [LARGE SCALE GENOMIC DNA]</scope>
    <source>
        <strain evidence="1 2">DSM 25335</strain>
    </source>
</reference>
<proteinExistence type="predicted"/>
<dbReference type="Proteomes" id="UP000566663">
    <property type="component" value="Unassembled WGS sequence"/>
</dbReference>
<gene>
    <name evidence="1" type="ORF">HNQ67_002001</name>
</gene>
<dbReference type="AlphaFoldDB" id="A0A7W8HYY0"/>
<evidence type="ECO:0000313" key="2">
    <source>
        <dbReference type="Proteomes" id="UP000566663"/>
    </source>
</evidence>
<protein>
    <submittedName>
        <fullName evidence="1">Uncharacterized protein</fullName>
    </submittedName>
</protein>
<organism evidence="1 2">
    <name type="scientific">Brevundimonas basaltis</name>
    <dbReference type="NCBI Taxonomy" id="472166"/>
    <lineage>
        <taxon>Bacteria</taxon>
        <taxon>Pseudomonadati</taxon>
        <taxon>Pseudomonadota</taxon>
        <taxon>Alphaproteobacteria</taxon>
        <taxon>Caulobacterales</taxon>
        <taxon>Caulobacteraceae</taxon>
        <taxon>Brevundimonas</taxon>
    </lineage>
</organism>
<comment type="caution">
    <text evidence="1">The sequence shown here is derived from an EMBL/GenBank/DDBJ whole genome shotgun (WGS) entry which is preliminary data.</text>
</comment>
<accession>A0A7W8HYY0</accession>
<evidence type="ECO:0000313" key="1">
    <source>
        <dbReference type="EMBL" id="MBB5292477.1"/>
    </source>
</evidence>
<dbReference type="EMBL" id="JACHFZ010000004">
    <property type="protein sequence ID" value="MBB5292477.1"/>
    <property type="molecule type" value="Genomic_DNA"/>
</dbReference>